<accession>A0A1W1D6C3</accession>
<organism evidence="1">
    <name type="scientific">hydrothermal vent metagenome</name>
    <dbReference type="NCBI Taxonomy" id="652676"/>
    <lineage>
        <taxon>unclassified sequences</taxon>
        <taxon>metagenomes</taxon>
        <taxon>ecological metagenomes</taxon>
    </lineage>
</organism>
<gene>
    <name evidence="1" type="ORF">MNB_SUP05-10-950</name>
</gene>
<evidence type="ECO:0000313" key="1">
    <source>
        <dbReference type="EMBL" id="SFV76185.1"/>
    </source>
</evidence>
<dbReference type="AlphaFoldDB" id="A0A1W1D6C3"/>
<sequence length="64" mass="6747">MNTTIKLATLVLVIIGLSACGSMGELESVKAEKVTVAPAPEQVIVVAQVAMVEQEIDIMPHNSK</sequence>
<name>A0A1W1D6C3_9ZZZZ</name>
<protein>
    <submittedName>
        <fullName evidence="1">Uncharacterized protein</fullName>
    </submittedName>
</protein>
<dbReference type="EMBL" id="FPHQ01000068">
    <property type="protein sequence ID" value="SFV76185.1"/>
    <property type="molecule type" value="Genomic_DNA"/>
</dbReference>
<dbReference type="PROSITE" id="PS51257">
    <property type="entry name" value="PROKAR_LIPOPROTEIN"/>
    <property type="match status" value="1"/>
</dbReference>
<proteinExistence type="predicted"/>
<reference evidence="1" key="1">
    <citation type="submission" date="2016-10" db="EMBL/GenBank/DDBJ databases">
        <authorList>
            <person name="de Groot N.N."/>
        </authorList>
    </citation>
    <scope>NUCLEOTIDE SEQUENCE</scope>
</reference>